<dbReference type="STRING" id="27342.A0A0H2S006"/>
<dbReference type="AlphaFoldDB" id="A0A0H2S006"/>
<evidence type="ECO:0000256" key="3">
    <source>
        <dbReference type="RuleBase" id="RU364030"/>
    </source>
</evidence>
<evidence type="ECO:0000313" key="5">
    <source>
        <dbReference type="EMBL" id="KLO15063.1"/>
    </source>
</evidence>
<dbReference type="OrthoDB" id="296187at2759"/>
<dbReference type="GO" id="GO:0007021">
    <property type="term" value="P:tubulin complex assembly"/>
    <property type="evidence" value="ECO:0007669"/>
    <property type="project" value="UniProtKB-UniRule"/>
</dbReference>
<dbReference type="SUPFAM" id="SSF46988">
    <property type="entry name" value="Tubulin chaperone cofactor A"/>
    <property type="match status" value="1"/>
</dbReference>
<evidence type="ECO:0000256" key="4">
    <source>
        <dbReference type="SAM" id="Coils"/>
    </source>
</evidence>
<sequence>MSAEVQRTKRSLKIQGDAVRRLNKELESYQNEVSDLSVKLGKQVESAEDKYDIKNTERMIDESKKMVKVTKESLANKNLELRELVTRVKNEEAGKEGSELMYSEELKKATEILEMVNT</sequence>
<organism evidence="5 6">
    <name type="scientific">Schizopora paradoxa</name>
    <dbReference type="NCBI Taxonomy" id="27342"/>
    <lineage>
        <taxon>Eukaryota</taxon>
        <taxon>Fungi</taxon>
        <taxon>Dikarya</taxon>
        <taxon>Basidiomycota</taxon>
        <taxon>Agaricomycotina</taxon>
        <taxon>Agaricomycetes</taxon>
        <taxon>Hymenochaetales</taxon>
        <taxon>Schizoporaceae</taxon>
        <taxon>Schizopora</taxon>
    </lineage>
</organism>
<evidence type="ECO:0000256" key="2">
    <source>
        <dbReference type="ARBA" id="ARBA00023186"/>
    </source>
</evidence>
<keyword evidence="2 3" id="KW-0143">Chaperone</keyword>
<comment type="subunit">
    <text evidence="3">Supercomplex made of cofactors A to E. Cofactors A and D function by capturing and stabilizing tubulin in a quasi-native conformation. Cofactor E binds to the cofactor D-tubulin complex; interaction with cofactor C then causes the release of tubulin polypeptides that are committed to the native state.</text>
</comment>
<dbReference type="GO" id="GO:0005874">
    <property type="term" value="C:microtubule"/>
    <property type="evidence" value="ECO:0007669"/>
    <property type="project" value="UniProtKB-KW"/>
</dbReference>
<name>A0A0H2S006_9AGAM</name>
<protein>
    <recommendedName>
        <fullName evidence="3">Tubulin-specific chaperone A</fullName>
    </recommendedName>
</protein>
<comment type="subcellular location">
    <subcellularLocation>
        <location evidence="3">Cytoplasm</location>
        <location evidence="3">Cytoskeleton</location>
    </subcellularLocation>
</comment>
<proteinExistence type="inferred from homology"/>
<dbReference type="InParanoid" id="A0A0H2S006"/>
<keyword evidence="3" id="KW-0963">Cytoplasm</keyword>
<evidence type="ECO:0000256" key="1">
    <source>
        <dbReference type="ARBA" id="ARBA00006806"/>
    </source>
</evidence>
<comment type="similarity">
    <text evidence="1 3">Belongs to the TBCA family.</text>
</comment>
<keyword evidence="4" id="KW-0175">Coiled coil</keyword>
<dbReference type="InterPro" id="IPR036126">
    <property type="entry name" value="TBCA_sf"/>
</dbReference>
<evidence type="ECO:0000313" key="6">
    <source>
        <dbReference type="Proteomes" id="UP000053477"/>
    </source>
</evidence>
<dbReference type="Pfam" id="PF02970">
    <property type="entry name" value="TBCA"/>
    <property type="match status" value="1"/>
</dbReference>
<dbReference type="InterPro" id="IPR004226">
    <property type="entry name" value="TBCA"/>
</dbReference>
<dbReference type="PANTHER" id="PTHR21500">
    <property type="entry name" value="TUBULIN-SPECIFIC CHAPERONE A"/>
    <property type="match status" value="1"/>
</dbReference>
<dbReference type="GO" id="GO:0007023">
    <property type="term" value="P:post-chaperonin tubulin folding pathway"/>
    <property type="evidence" value="ECO:0007669"/>
    <property type="project" value="UniProtKB-UniRule"/>
</dbReference>
<feature type="coiled-coil region" evidence="4">
    <location>
        <begin position="12"/>
        <end position="39"/>
    </location>
</feature>
<keyword evidence="3" id="KW-0206">Cytoskeleton</keyword>
<keyword evidence="6" id="KW-1185">Reference proteome</keyword>
<dbReference type="PANTHER" id="PTHR21500:SF0">
    <property type="entry name" value="TUBULIN-SPECIFIC CHAPERONE A"/>
    <property type="match status" value="1"/>
</dbReference>
<accession>A0A0H2S006</accession>
<reference evidence="5 6" key="1">
    <citation type="submission" date="2015-04" db="EMBL/GenBank/DDBJ databases">
        <title>Complete genome sequence of Schizopora paradoxa KUC8140, a cosmopolitan wood degrader in East Asia.</title>
        <authorList>
            <consortium name="DOE Joint Genome Institute"/>
            <person name="Min B."/>
            <person name="Park H."/>
            <person name="Jang Y."/>
            <person name="Kim J.-J."/>
            <person name="Kim K.H."/>
            <person name="Pangilinan J."/>
            <person name="Lipzen A."/>
            <person name="Riley R."/>
            <person name="Grigoriev I.V."/>
            <person name="Spatafora J.W."/>
            <person name="Choi I.-G."/>
        </authorList>
    </citation>
    <scope>NUCLEOTIDE SEQUENCE [LARGE SCALE GENOMIC DNA]</scope>
    <source>
        <strain evidence="5 6">KUC8140</strain>
    </source>
</reference>
<dbReference type="GO" id="GO:0005829">
    <property type="term" value="C:cytosol"/>
    <property type="evidence" value="ECO:0007669"/>
    <property type="project" value="TreeGrafter"/>
</dbReference>
<dbReference type="Proteomes" id="UP000053477">
    <property type="component" value="Unassembled WGS sequence"/>
</dbReference>
<dbReference type="Gene3D" id="1.20.58.90">
    <property type="match status" value="1"/>
</dbReference>
<dbReference type="EMBL" id="KQ085935">
    <property type="protein sequence ID" value="KLO15063.1"/>
    <property type="molecule type" value="Genomic_DNA"/>
</dbReference>
<gene>
    <name evidence="5" type="ORF">SCHPADRAFT_888823</name>
</gene>
<keyword evidence="3" id="KW-0493">Microtubule</keyword>
<dbReference type="GO" id="GO:0048487">
    <property type="term" value="F:beta-tubulin binding"/>
    <property type="evidence" value="ECO:0007669"/>
    <property type="project" value="InterPro"/>
</dbReference>